<keyword evidence="5" id="KW-0720">Serine protease</keyword>
<protein>
    <recommendedName>
        <fullName evidence="6">ATP-dependent Clp protease proteolytic subunit</fullName>
    </recommendedName>
</protein>
<dbReference type="Proteomes" id="UP001287282">
    <property type="component" value="Unassembled WGS sequence"/>
</dbReference>
<dbReference type="PRINTS" id="PR00127">
    <property type="entry name" value="CLPPROTEASEP"/>
</dbReference>
<sequence>MSANNFNNVTKKKFWEMKLSTDNSASADIFIYGDIVRYQWDEEDTSASSFKEDLDSLGDVSTLNLYINSPGGSVFEGVAIHNMLKRHKAKVNVHIDALAASIASVIAMSGDVIFMPKNSMMMIHNPWTFAMGNAKELRKIAEDLDRISVSAIQSYLAKAGDSLDEETLKQLLDNETWLSAEEAKTYGLCDVVEQENEMAASTNQELFAKYKNVPSSLQAKNDRTISAEEMSQRQKIAEKAKANIKELNLISGGMY</sequence>
<dbReference type="PANTHER" id="PTHR10381">
    <property type="entry name" value="ATP-DEPENDENT CLP PROTEASE PROTEOLYTIC SUBUNIT"/>
    <property type="match status" value="1"/>
</dbReference>
<dbReference type="Gene3D" id="3.90.226.10">
    <property type="entry name" value="2-enoyl-CoA Hydratase, Chain A, domain 1"/>
    <property type="match status" value="1"/>
</dbReference>
<evidence type="ECO:0000256" key="5">
    <source>
        <dbReference type="ARBA" id="ARBA00022825"/>
    </source>
</evidence>
<dbReference type="SUPFAM" id="SSF52096">
    <property type="entry name" value="ClpP/crotonase"/>
    <property type="match status" value="1"/>
</dbReference>
<dbReference type="GO" id="GO:0004497">
    <property type="term" value="F:monooxygenase activity"/>
    <property type="evidence" value="ECO:0007669"/>
    <property type="project" value="UniProtKB-KW"/>
</dbReference>
<reference evidence="7 9" key="1">
    <citation type="submission" date="2023-10" db="EMBL/GenBank/DDBJ databases">
        <title>Screening of Alkalihalobacillus lindianensis BZ-TG-R113 and Its Alleviation of Salt Stress on Rapeseed Growth.</title>
        <authorList>
            <person name="Zhao B."/>
            <person name="Guo T."/>
        </authorList>
    </citation>
    <scope>NUCLEOTIDE SEQUENCE [LARGE SCALE GENOMIC DNA]</scope>
    <source>
        <strain evidence="7 9">BZ-TG-R113</strain>
    </source>
</reference>
<keyword evidence="7" id="KW-0560">Oxidoreductase</keyword>
<comment type="similarity">
    <text evidence="1 6">Belongs to the peptidase S14 family.</text>
</comment>
<dbReference type="InterPro" id="IPR001907">
    <property type="entry name" value="ClpP"/>
</dbReference>
<keyword evidence="3 7" id="KW-0645">Protease</keyword>
<evidence type="ECO:0000256" key="2">
    <source>
        <dbReference type="ARBA" id="ARBA00022490"/>
    </source>
</evidence>
<dbReference type="InterPro" id="IPR029045">
    <property type="entry name" value="ClpP/crotonase-like_dom_sf"/>
</dbReference>
<evidence type="ECO:0000256" key="3">
    <source>
        <dbReference type="ARBA" id="ARBA00022670"/>
    </source>
</evidence>
<dbReference type="EMBL" id="JAWJBA010000001">
    <property type="protein sequence ID" value="MDV2683874.1"/>
    <property type="molecule type" value="Genomic_DNA"/>
</dbReference>
<keyword evidence="9" id="KW-1185">Reference proteome</keyword>
<name>A0ABU3X904_9BACI</name>
<accession>A0ABU3X904</accession>
<evidence type="ECO:0000256" key="1">
    <source>
        <dbReference type="ARBA" id="ARBA00007039"/>
    </source>
</evidence>
<evidence type="ECO:0000256" key="6">
    <source>
        <dbReference type="RuleBase" id="RU003567"/>
    </source>
</evidence>
<dbReference type="GO" id="GO:0004252">
    <property type="term" value="F:serine-type endopeptidase activity"/>
    <property type="evidence" value="ECO:0007669"/>
    <property type="project" value="UniProtKB-EC"/>
</dbReference>
<dbReference type="Pfam" id="PF00574">
    <property type="entry name" value="CLP_protease"/>
    <property type="match status" value="1"/>
</dbReference>
<dbReference type="InterPro" id="IPR023562">
    <property type="entry name" value="ClpP/TepA"/>
</dbReference>
<proteinExistence type="inferred from homology"/>
<evidence type="ECO:0000313" key="8">
    <source>
        <dbReference type="EMBL" id="MDV2683874.1"/>
    </source>
</evidence>
<dbReference type="PANTHER" id="PTHR10381:SF70">
    <property type="entry name" value="ATP-DEPENDENT CLP PROTEASE PROTEOLYTIC SUBUNIT"/>
    <property type="match status" value="1"/>
</dbReference>
<organism evidence="7 9">
    <name type="scientific">Alkalihalophilus lindianensis</name>
    <dbReference type="NCBI Taxonomy" id="1630542"/>
    <lineage>
        <taxon>Bacteria</taxon>
        <taxon>Bacillati</taxon>
        <taxon>Bacillota</taxon>
        <taxon>Bacilli</taxon>
        <taxon>Bacillales</taxon>
        <taxon>Bacillaceae</taxon>
        <taxon>Alkalihalophilus</taxon>
    </lineage>
</organism>
<keyword evidence="2" id="KW-0963">Cytoplasm</keyword>
<dbReference type="NCBIfam" id="NF045542">
    <property type="entry name" value="Clp_rel_HeadMat"/>
    <property type="match status" value="1"/>
</dbReference>
<comment type="caution">
    <text evidence="7">The sequence shown here is derived from an EMBL/GenBank/DDBJ whole genome shotgun (WGS) entry which is preliminary data.</text>
</comment>
<dbReference type="EMBL" id="JAWJBA010000001">
    <property type="protein sequence ID" value="MDV2683808.1"/>
    <property type="molecule type" value="Genomic_DNA"/>
</dbReference>
<dbReference type="RefSeq" id="WP_317121312.1">
    <property type="nucleotide sequence ID" value="NZ_JAWJBA010000001.1"/>
</dbReference>
<dbReference type="GO" id="GO:0006508">
    <property type="term" value="P:proteolysis"/>
    <property type="evidence" value="ECO:0007669"/>
    <property type="project" value="UniProtKB-KW"/>
</dbReference>
<keyword evidence="7" id="KW-0503">Monooxygenase</keyword>
<dbReference type="CDD" id="cd07016">
    <property type="entry name" value="S14_ClpP_1"/>
    <property type="match status" value="1"/>
</dbReference>
<evidence type="ECO:0000313" key="9">
    <source>
        <dbReference type="Proteomes" id="UP001287282"/>
    </source>
</evidence>
<evidence type="ECO:0000313" key="7">
    <source>
        <dbReference type="EMBL" id="MDV2683808.1"/>
    </source>
</evidence>
<keyword evidence="4 7" id="KW-0378">Hydrolase</keyword>
<evidence type="ECO:0000256" key="4">
    <source>
        <dbReference type="ARBA" id="ARBA00022801"/>
    </source>
</evidence>
<gene>
    <name evidence="7" type="ORF">RYX56_05390</name>
    <name evidence="8" type="ORF">RYX56_05730</name>
</gene>